<dbReference type="GO" id="GO:0005886">
    <property type="term" value="C:plasma membrane"/>
    <property type="evidence" value="ECO:0007669"/>
    <property type="project" value="UniProtKB-SubCell"/>
</dbReference>
<organism evidence="8 9">
    <name type="scientific">Paenibacillus flagellatus</name>
    <dbReference type="NCBI Taxonomy" id="2211139"/>
    <lineage>
        <taxon>Bacteria</taxon>
        <taxon>Bacillati</taxon>
        <taxon>Bacillota</taxon>
        <taxon>Bacilli</taxon>
        <taxon>Bacillales</taxon>
        <taxon>Paenibacillaceae</taxon>
        <taxon>Paenibacillus</taxon>
    </lineage>
</organism>
<evidence type="ECO:0000313" key="9">
    <source>
        <dbReference type="Proteomes" id="UP000247476"/>
    </source>
</evidence>
<evidence type="ECO:0000259" key="7">
    <source>
        <dbReference type="PROSITE" id="PS50850"/>
    </source>
</evidence>
<dbReference type="EMBL" id="QJVJ01000007">
    <property type="protein sequence ID" value="PYI53430.1"/>
    <property type="molecule type" value="Genomic_DNA"/>
</dbReference>
<evidence type="ECO:0000256" key="2">
    <source>
        <dbReference type="ARBA" id="ARBA00022448"/>
    </source>
</evidence>
<comment type="subcellular location">
    <subcellularLocation>
        <location evidence="1">Cell membrane</location>
        <topology evidence="1">Multi-pass membrane protein</topology>
    </subcellularLocation>
</comment>
<dbReference type="PANTHER" id="PTHR42718">
    <property type="entry name" value="MAJOR FACILITATOR SUPERFAMILY MULTIDRUG TRANSPORTER MFSC"/>
    <property type="match status" value="1"/>
</dbReference>
<evidence type="ECO:0000256" key="3">
    <source>
        <dbReference type="ARBA" id="ARBA00022692"/>
    </source>
</evidence>
<feature type="transmembrane region" description="Helical" evidence="6">
    <location>
        <begin position="403"/>
        <end position="430"/>
    </location>
</feature>
<feature type="transmembrane region" description="Helical" evidence="6">
    <location>
        <begin position="345"/>
        <end position="364"/>
    </location>
</feature>
<sequence length="491" mass="50374">MKVPMNGASSGPGRNPASKALLLVVFALSVLVAAITVDMVTPVLPLVREQFAATEAQISWVVSGVALVLAVGVPLYGRLSDVIELRSLYGSAVALLSAGCLLCAVAPTLPVLVLGRMIQGAGMAAIPVLSIVAVSTLWPPGKRGGALGVISGSIGVGTAGGPIFGGAIGQWAGWPSLFWITFVLTIFILIVALRVLPSIGLKSPDGRRRNIDYGGGALLGLATGLLLFAVTQGGMSGFASFPSIGSFIGSLLAGIAFVWRSVSIAEPFVPLALFRNRYYVCSILVAVFTMFAYFAVLVFVPLMVVEVNGLSAGQAGWTLLPGGAAVAILSPFVGRISDRIGTRRLIVAGVTVMGLSTFYLSTVASGASPALVAIGVLFAGIAFALTASPANNAAASALKQDQVGIGIGLFQGALYLGAGVGAGILGALLSARQEASESWNPLYHLEAVNYSDAFLAATGCVLMAWIAAWGLRKDGLLFLEKRKKPAIMGRG</sequence>
<feature type="transmembrane region" description="Helical" evidence="6">
    <location>
        <begin position="217"/>
        <end position="235"/>
    </location>
</feature>
<dbReference type="OrthoDB" id="2403626at2"/>
<feature type="domain" description="Major facilitator superfamily (MFS) profile" evidence="7">
    <location>
        <begin position="22"/>
        <end position="476"/>
    </location>
</feature>
<comment type="caution">
    <text evidence="8">The sequence shown here is derived from an EMBL/GenBank/DDBJ whole genome shotgun (WGS) entry which is preliminary data.</text>
</comment>
<dbReference type="AlphaFoldDB" id="A0A2V5KGS6"/>
<dbReference type="RefSeq" id="WP_110841202.1">
    <property type="nucleotide sequence ID" value="NZ_QJVJ01000007.1"/>
</dbReference>
<keyword evidence="4 6" id="KW-1133">Transmembrane helix</keyword>
<keyword evidence="3 6" id="KW-0812">Transmembrane</keyword>
<dbReference type="Pfam" id="PF07690">
    <property type="entry name" value="MFS_1"/>
    <property type="match status" value="1"/>
</dbReference>
<evidence type="ECO:0000256" key="1">
    <source>
        <dbReference type="ARBA" id="ARBA00004651"/>
    </source>
</evidence>
<dbReference type="InterPro" id="IPR020846">
    <property type="entry name" value="MFS_dom"/>
</dbReference>
<protein>
    <recommendedName>
        <fullName evidence="7">Major facilitator superfamily (MFS) profile domain-containing protein</fullName>
    </recommendedName>
</protein>
<dbReference type="Gene3D" id="1.20.1250.20">
    <property type="entry name" value="MFS general substrate transporter like domains"/>
    <property type="match status" value="1"/>
</dbReference>
<keyword evidence="5 6" id="KW-0472">Membrane</keyword>
<dbReference type="InterPro" id="IPR036259">
    <property type="entry name" value="MFS_trans_sf"/>
</dbReference>
<feature type="transmembrane region" description="Helical" evidence="6">
    <location>
        <begin position="88"/>
        <end position="112"/>
    </location>
</feature>
<evidence type="ECO:0000256" key="6">
    <source>
        <dbReference type="SAM" id="Phobius"/>
    </source>
</evidence>
<feature type="transmembrane region" description="Helical" evidence="6">
    <location>
        <begin position="177"/>
        <end position="196"/>
    </location>
</feature>
<accession>A0A2V5KGS6</accession>
<dbReference type="SUPFAM" id="SSF103473">
    <property type="entry name" value="MFS general substrate transporter"/>
    <property type="match status" value="1"/>
</dbReference>
<feature type="transmembrane region" description="Helical" evidence="6">
    <location>
        <begin position="58"/>
        <end position="76"/>
    </location>
</feature>
<dbReference type="PANTHER" id="PTHR42718:SF9">
    <property type="entry name" value="MAJOR FACILITATOR SUPERFAMILY MULTIDRUG TRANSPORTER MFSC"/>
    <property type="match status" value="1"/>
</dbReference>
<dbReference type="InterPro" id="IPR011701">
    <property type="entry name" value="MFS"/>
</dbReference>
<gene>
    <name evidence="8" type="ORF">DLM86_16780</name>
</gene>
<feature type="transmembrane region" description="Helical" evidence="6">
    <location>
        <begin position="145"/>
        <end position="165"/>
    </location>
</feature>
<dbReference type="PROSITE" id="PS50850">
    <property type="entry name" value="MFS"/>
    <property type="match status" value="1"/>
</dbReference>
<keyword evidence="2" id="KW-0813">Transport</keyword>
<feature type="transmembrane region" description="Helical" evidence="6">
    <location>
        <begin position="118"/>
        <end position="138"/>
    </location>
</feature>
<feature type="transmembrane region" description="Helical" evidence="6">
    <location>
        <begin position="450"/>
        <end position="471"/>
    </location>
</feature>
<name>A0A2V5KGS6_9BACL</name>
<feature type="transmembrane region" description="Helical" evidence="6">
    <location>
        <begin position="370"/>
        <end position="391"/>
    </location>
</feature>
<keyword evidence="9" id="KW-1185">Reference proteome</keyword>
<dbReference type="CDD" id="cd17321">
    <property type="entry name" value="MFS_MMR_MDR_like"/>
    <property type="match status" value="1"/>
</dbReference>
<evidence type="ECO:0000256" key="5">
    <source>
        <dbReference type="ARBA" id="ARBA00023136"/>
    </source>
</evidence>
<feature type="transmembrane region" description="Helical" evidence="6">
    <location>
        <begin position="315"/>
        <end position="333"/>
    </location>
</feature>
<dbReference type="GO" id="GO:0022857">
    <property type="term" value="F:transmembrane transporter activity"/>
    <property type="evidence" value="ECO:0007669"/>
    <property type="project" value="InterPro"/>
</dbReference>
<proteinExistence type="predicted"/>
<feature type="transmembrane region" description="Helical" evidence="6">
    <location>
        <begin position="279"/>
        <end position="303"/>
    </location>
</feature>
<feature type="transmembrane region" description="Helical" evidence="6">
    <location>
        <begin position="241"/>
        <end position="259"/>
    </location>
</feature>
<dbReference type="PRINTS" id="PR01036">
    <property type="entry name" value="TCRTETB"/>
</dbReference>
<evidence type="ECO:0000313" key="8">
    <source>
        <dbReference type="EMBL" id="PYI53430.1"/>
    </source>
</evidence>
<dbReference type="Proteomes" id="UP000247476">
    <property type="component" value="Unassembled WGS sequence"/>
</dbReference>
<dbReference type="Gene3D" id="1.20.1720.10">
    <property type="entry name" value="Multidrug resistance protein D"/>
    <property type="match status" value="1"/>
</dbReference>
<reference evidence="8 9" key="1">
    <citation type="submission" date="2018-05" db="EMBL/GenBank/DDBJ databases">
        <title>Paenibacillus flagellatus sp. nov., isolated from selenium mineral soil.</title>
        <authorList>
            <person name="Dai X."/>
        </authorList>
    </citation>
    <scope>NUCLEOTIDE SEQUENCE [LARGE SCALE GENOMIC DNA]</scope>
    <source>
        <strain evidence="8 9">DXL2</strain>
    </source>
</reference>
<evidence type="ECO:0000256" key="4">
    <source>
        <dbReference type="ARBA" id="ARBA00022989"/>
    </source>
</evidence>